<keyword evidence="5" id="KW-0378">Hydrolase</keyword>
<dbReference type="GO" id="GO:0003677">
    <property type="term" value="F:DNA binding"/>
    <property type="evidence" value="ECO:0007669"/>
    <property type="project" value="UniProtKB-KW"/>
</dbReference>
<keyword evidence="6" id="KW-0347">Helicase</keyword>
<evidence type="ECO:0000256" key="5">
    <source>
        <dbReference type="ARBA" id="ARBA00022801"/>
    </source>
</evidence>
<dbReference type="Proteomes" id="UP000008974">
    <property type="component" value="Unassembled WGS sequence"/>
</dbReference>
<dbReference type="GO" id="GO:1904430">
    <property type="term" value="P:negative regulation of t-circle formation"/>
    <property type="evidence" value="ECO:0007669"/>
    <property type="project" value="TreeGrafter"/>
</dbReference>
<dbReference type="GO" id="GO:0005524">
    <property type="term" value="F:ATP binding"/>
    <property type="evidence" value="ECO:0007669"/>
    <property type="project" value="UniProtKB-KW"/>
</dbReference>
<keyword evidence="2" id="KW-0479">Metal-binding</keyword>
<dbReference type="GO" id="GO:0051539">
    <property type="term" value="F:4 iron, 4 sulfur cluster binding"/>
    <property type="evidence" value="ECO:0007669"/>
    <property type="project" value="UniProtKB-KW"/>
</dbReference>
<evidence type="ECO:0000256" key="12">
    <source>
        <dbReference type="ARBA" id="ARBA00023235"/>
    </source>
</evidence>
<dbReference type="PROSITE" id="PS51193">
    <property type="entry name" value="HELICASE_ATP_BIND_2"/>
    <property type="match status" value="1"/>
</dbReference>
<reference evidence="14 15" key="1">
    <citation type="journal article" date="2010" name="BMC Genomics">
        <title>Genome analysis and comparative genomics of a Giardia intestinalis assemblage E isolate.</title>
        <authorList>
            <person name="Jerlstrom-Hultqvist J."/>
            <person name="Franzen O."/>
            <person name="Ankarklev J."/>
            <person name="Xu F."/>
            <person name="Nohynkova E."/>
            <person name="Andersson J.O."/>
            <person name="Svard S.G."/>
            <person name="Andersson B."/>
        </authorList>
    </citation>
    <scope>NUCLEOTIDE SEQUENCE [LARGE SCALE GENOMIC DNA]</scope>
    <source>
        <strain evidence="14 15">P15</strain>
    </source>
</reference>
<dbReference type="PANTHER" id="PTHR11472">
    <property type="entry name" value="DNA REPAIR DEAD HELICASE RAD3/XP-D SUBFAMILY MEMBER"/>
    <property type="match status" value="1"/>
</dbReference>
<dbReference type="Gene3D" id="3.40.50.300">
    <property type="entry name" value="P-loop containing nucleotide triphosphate hydrolases"/>
    <property type="match status" value="2"/>
</dbReference>
<comment type="caution">
    <text evidence="14">The sequence shown here is derived from an EMBL/GenBank/DDBJ whole genome shotgun (WGS) entry which is preliminary data.</text>
</comment>
<evidence type="ECO:0000256" key="3">
    <source>
        <dbReference type="ARBA" id="ARBA00022741"/>
    </source>
</evidence>
<organism evidence="14 15">
    <name type="scientific">Giardia intestinalis (strain P15)</name>
    <name type="common">Giardia lamblia</name>
    <dbReference type="NCBI Taxonomy" id="658858"/>
    <lineage>
        <taxon>Eukaryota</taxon>
        <taxon>Metamonada</taxon>
        <taxon>Diplomonadida</taxon>
        <taxon>Hexamitidae</taxon>
        <taxon>Giardiinae</taxon>
        <taxon>Giardia</taxon>
    </lineage>
</organism>
<evidence type="ECO:0000256" key="11">
    <source>
        <dbReference type="ARBA" id="ARBA00023204"/>
    </source>
</evidence>
<dbReference type="InterPro" id="IPR010614">
    <property type="entry name" value="RAD3-like_helicase_DEAD"/>
</dbReference>
<dbReference type="EMBL" id="ACVC01000209">
    <property type="protein sequence ID" value="EFO61807.1"/>
    <property type="molecule type" value="Genomic_DNA"/>
</dbReference>
<keyword evidence="7" id="KW-0067">ATP-binding</keyword>
<evidence type="ECO:0000256" key="10">
    <source>
        <dbReference type="ARBA" id="ARBA00023125"/>
    </source>
</evidence>
<dbReference type="OrthoDB" id="267079at2759"/>
<dbReference type="InterPro" id="IPR006554">
    <property type="entry name" value="Helicase-like_DEXD_c2"/>
</dbReference>
<dbReference type="Pfam" id="PF13307">
    <property type="entry name" value="Helicase_C_2"/>
    <property type="match status" value="1"/>
</dbReference>
<dbReference type="OMA" id="PRQRIYS"/>
<dbReference type="InterPro" id="IPR045028">
    <property type="entry name" value="DinG/Rad3-like"/>
</dbReference>
<keyword evidence="1" id="KW-0004">4Fe-4S</keyword>
<dbReference type="SMART" id="SM00491">
    <property type="entry name" value="HELICc2"/>
    <property type="match status" value="1"/>
</dbReference>
<dbReference type="GO" id="GO:0045910">
    <property type="term" value="P:negative regulation of DNA recombination"/>
    <property type="evidence" value="ECO:0007669"/>
    <property type="project" value="TreeGrafter"/>
</dbReference>
<dbReference type="GO" id="GO:0046872">
    <property type="term" value="F:metal ion binding"/>
    <property type="evidence" value="ECO:0007669"/>
    <property type="project" value="UniProtKB-KW"/>
</dbReference>
<dbReference type="GO" id="GO:0003678">
    <property type="term" value="F:DNA helicase activity"/>
    <property type="evidence" value="ECO:0007669"/>
    <property type="project" value="InterPro"/>
</dbReference>
<evidence type="ECO:0000313" key="14">
    <source>
        <dbReference type="EMBL" id="EFO61807.1"/>
    </source>
</evidence>
<evidence type="ECO:0000256" key="2">
    <source>
        <dbReference type="ARBA" id="ARBA00022723"/>
    </source>
</evidence>
<evidence type="ECO:0000256" key="4">
    <source>
        <dbReference type="ARBA" id="ARBA00022763"/>
    </source>
</evidence>
<dbReference type="GO" id="GO:0010569">
    <property type="term" value="P:regulation of double-strand break repair via homologous recombination"/>
    <property type="evidence" value="ECO:0007669"/>
    <property type="project" value="TreeGrafter"/>
</dbReference>
<keyword evidence="12" id="KW-0413">Isomerase</keyword>
<evidence type="ECO:0000256" key="1">
    <source>
        <dbReference type="ARBA" id="ARBA00022485"/>
    </source>
</evidence>
<evidence type="ECO:0000259" key="13">
    <source>
        <dbReference type="PROSITE" id="PS51193"/>
    </source>
</evidence>
<dbReference type="GO" id="GO:0090657">
    <property type="term" value="P:telomeric loop disassembly"/>
    <property type="evidence" value="ECO:0007669"/>
    <property type="project" value="TreeGrafter"/>
</dbReference>
<sequence>MPAFFPFSPYPVQQEGLSFLKRCIVNKIPAFLDAPTGTGKTAMLFHTAWDWINSLENMVGTRPKDESMHSTGSTKLGSVNKLPDWAVDASEQAAAELVSASRRINRAFVGQLLRVAESYANPDALETLLEYTFKKHKDPSSTAEPLRKQAVANPYSFLFAFLGLDKVFSPDTYLSLTQPYSAVGGRSCSESSAAGYLGKGCVLLSTRTHAQIAQLAEAFRRFKGVIEKQRPQAFDFSTAPVVSLAGRDTYCLQSSSDADLEDLGELCEELRKNSKCSYYNPAKVLVGTALCLSGIYSPSTFRERCGALGVCPYYSARHAAIHASVVLLSHAMLVEELYSAPGSLGLLEPAPLLLLVDEAHAMPGALDARNSCIISEDDLDCFIKALNKYLLQARLGLPNPIARLLDRLAVVIGTIKKSLNKTVTCDTLTPITELLTSLKLKGFDFCEALNLLLLNRIPQKLCTLCKELDVIDKPRQRIYSVVSMIRILAELDARELYKAYTTGERPRALHLYKFSSPVDSNARPPFRKLFSTSRDGHRDYEAQICFVSGTLDPFSYYSRELLGQPADPSGCCSIDHVAAPSKTLIQQLSMIAKADGQQKAIFVASSWTSEQVDVVFQNIMEIAKSGRDCTGTLVFFPSYRIVEKIRGCFLTFSASLTNGSIPAVFFERAGEPVDKLMEAYALTLGSSRCILCASAGARVSEGLDFKDDLCRRLVVVGIPFPNLGDPIVREKHRQNGEQFLLDHAFTLVNQCMGRGIRHKDDWCSFILFDSRFAEHTEKLSSWIRGRVQPVDSIESATERIRGFEATFA</sequence>
<dbReference type="SMART" id="SM00488">
    <property type="entry name" value="DEXDc2"/>
    <property type="match status" value="1"/>
</dbReference>
<dbReference type="GO" id="GO:0005634">
    <property type="term" value="C:nucleus"/>
    <property type="evidence" value="ECO:0007669"/>
    <property type="project" value="TreeGrafter"/>
</dbReference>
<accession>E1F6Y5</accession>
<dbReference type="InterPro" id="IPR014013">
    <property type="entry name" value="Helic_SF1/SF2_ATP-bd_DinG/Rad3"/>
</dbReference>
<name>E1F6Y5_GIAIA</name>
<dbReference type="GO" id="GO:0006281">
    <property type="term" value="P:DNA repair"/>
    <property type="evidence" value="ECO:0007669"/>
    <property type="project" value="UniProtKB-KW"/>
</dbReference>
<keyword evidence="10" id="KW-0238">DNA-binding</keyword>
<dbReference type="SUPFAM" id="SSF52540">
    <property type="entry name" value="P-loop containing nucleoside triphosphate hydrolases"/>
    <property type="match status" value="1"/>
</dbReference>
<evidence type="ECO:0000256" key="7">
    <source>
        <dbReference type="ARBA" id="ARBA00022840"/>
    </source>
</evidence>
<keyword evidence="8" id="KW-0408">Iron</keyword>
<keyword evidence="4" id="KW-0227">DNA damage</keyword>
<keyword evidence="11" id="KW-0234">DNA repair</keyword>
<dbReference type="InterPro" id="IPR027417">
    <property type="entry name" value="P-loop_NTPase"/>
</dbReference>
<dbReference type="AlphaFoldDB" id="E1F6Y5"/>
<evidence type="ECO:0000256" key="8">
    <source>
        <dbReference type="ARBA" id="ARBA00023004"/>
    </source>
</evidence>
<dbReference type="GO" id="GO:0070182">
    <property type="term" value="F:DNA polymerase binding"/>
    <property type="evidence" value="ECO:0007669"/>
    <property type="project" value="TreeGrafter"/>
</dbReference>
<dbReference type="InterPro" id="IPR006555">
    <property type="entry name" value="ATP-dep_Helicase_C"/>
</dbReference>
<keyword evidence="3" id="KW-0547">Nucleotide-binding</keyword>
<protein>
    <submittedName>
        <fullName evidence="14">CHL1-like protein</fullName>
    </submittedName>
</protein>
<dbReference type="PANTHER" id="PTHR11472:SF34">
    <property type="entry name" value="REGULATOR OF TELOMERE ELONGATION HELICASE 1"/>
    <property type="match status" value="1"/>
</dbReference>
<dbReference type="GO" id="GO:0016818">
    <property type="term" value="F:hydrolase activity, acting on acid anhydrides, in phosphorus-containing anhydrides"/>
    <property type="evidence" value="ECO:0007669"/>
    <property type="project" value="InterPro"/>
</dbReference>
<feature type="domain" description="Helicase ATP-binding" evidence="13">
    <location>
        <begin position="1"/>
        <end position="407"/>
    </location>
</feature>
<evidence type="ECO:0000256" key="6">
    <source>
        <dbReference type="ARBA" id="ARBA00022806"/>
    </source>
</evidence>
<gene>
    <name evidence="14" type="ORF">GLP15_2163</name>
</gene>
<keyword evidence="9" id="KW-0411">Iron-sulfur</keyword>
<dbReference type="VEuPathDB" id="GiardiaDB:GLP15_2163"/>
<evidence type="ECO:0000313" key="15">
    <source>
        <dbReference type="Proteomes" id="UP000008974"/>
    </source>
</evidence>
<dbReference type="Pfam" id="PF06733">
    <property type="entry name" value="DEAD_2"/>
    <property type="match status" value="1"/>
</dbReference>
<evidence type="ECO:0000256" key="9">
    <source>
        <dbReference type="ARBA" id="ARBA00023014"/>
    </source>
</evidence>
<dbReference type="STRING" id="658858.E1F6Y5"/>
<proteinExistence type="predicted"/>